<sequence>MQRSIDRPLGRGGNEARDKRPRKHISFARDGVKVCFVKPPPRSMNHCYWFTETELVAKKGLFFEVEPDIDVSVDVMCRMQLTSVASQPWKSPRLFSKGRGAGEKRPKGRSSERVFLEIKATTSLGSIGVSRRASRWLTVASVEEGQLEKVRVILPAGIYALRCVGPRPVQVFAQVWDVETRLD</sequence>
<dbReference type="VEuPathDB" id="TriTrypDB:TcYC6_0013160"/>
<proteinExistence type="predicted"/>
<reference evidence="2 3" key="1">
    <citation type="journal article" date="2018" name="Microb. Genom.">
        <title>Expanding an expanded genome: long-read sequencing of Trypanosoma cruzi.</title>
        <authorList>
            <person name="Berna L."/>
            <person name="Rodriguez M."/>
            <person name="Chiribao M.L."/>
            <person name="Parodi-Talice A."/>
            <person name="Pita S."/>
            <person name="Rijo G."/>
            <person name="Alvarez-Valin F."/>
            <person name="Robello C."/>
        </authorList>
    </citation>
    <scope>NUCLEOTIDE SEQUENCE [LARGE SCALE GENOMIC DNA]</scope>
    <source>
        <strain evidence="2 3">Dm28c</strain>
    </source>
</reference>
<accession>A0A2V2VW74</accession>
<protein>
    <submittedName>
        <fullName evidence="2">Uncharacterized protein</fullName>
    </submittedName>
</protein>
<dbReference type="AlphaFoldDB" id="A0A2V2VW74"/>
<dbReference type="VEuPathDB" id="TriTrypDB:TcCL_ESM07006"/>
<dbReference type="EMBL" id="PRFA01000006">
    <property type="protein sequence ID" value="PWV00640.1"/>
    <property type="molecule type" value="Genomic_DNA"/>
</dbReference>
<evidence type="ECO:0000313" key="3">
    <source>
        <dbReference type="Proteomes" id="UP000246121"/>
    </source>
</evidence>
<dbReference type="VEuPathDB" id="TriTrypDB:C3747_123g92"/>
<dbReference type="VEuPathDB" id="TriTrypDB:TcG_09170"/>
<dbReference type="VEuPathDB" id="TriTrypDB:BCY84_15759"/>
<gene>
    <name evidence="2" type="ORF">C4B63_6g112</name>
</gene>
<feature type="compositionally biased region" description="Basic and acidic residues" evidence="1">
    <location>
        <begin position="1"/>
        <end position="18"/>
    </location>
</feature>
<comment type="caution">
    <text evidence="2">The sequence shown here is derived from an EMBL/GenBank/DDBJ whole genome shotgun (WGS) entry which is preliminary data.</text>
</comment>
<dbReference type="VEuPathDB" id="TriTrypDB:C4B63_6g112"/>
<evidence type="ECO:0000313" key="2">
    <source>
        <dbReference type="EMBL" id="PWV00640.1"/>
    </source>
</evidence>
<evidence type="ECO:0000256" key="1">
    <source>
        <dbReference type="SAM" id="MobiDB-lite"/>
    </source>
</evidence>
<dbReference type="VEuPathDB" id="TriTrypDB:TcBrA4_0079040"/>
<dbReference type="VEuPathDB" id="TriTrypDB:TcCLB.506933.24"/>
<name>A0A2V2VW74_TRYCR</name>
<dbReference type="Proteomes" id="UP000246121">
    <property type="component" value="Unassembled WGS sequence"/>
</dbReference>
<organism evidence="2 3">
    <name type="scientific">Trypanosoma cruzi</name>
    <dbReference type="NCBI Taxonomy" id="5693"/>
    <lineage>
        <taxon>Eukaryota</taxon>
        <taxon>Discoba</taxon>
        <taxon>Euglenozoa</taxon>
        <taxon>Kinetoplastea</taxon>
        <taxon>Metakinetoplastina</taxon>
        <taxon>Trypanosomatida</taxon>
        <taxon>Trypanosomatidae</taxon>
        <taxon>Trypanosoma</taxon>
        <taxon>Schizotrypanum</taxon>
    </lineage>
</organism>
<feature type="region of interest" description="Disordered" evidence="1">
    <location>
        <begin position="1"/>
        <end position="23"/>
    </location>
</feature>